<name>A0ABZ0RGY2_9BACT</name>
<evidence type="ECO:0000313" key="2">
    <source>
        <dbReference type="Proteomes" id="UP001324993"/>
    </source>
</evidence>
<accession>A0ABZ0RGY2</accession>
<dbReference type="Proteomes" id="UP001324993">
    <property type="component" value="Chromosome"/>
</dbReference>
<keyword evidence="2" id="KW-1185">Reference proteome</keyword>
<dbReference type="RefSeq" id="WP_319831422.1">
    <property type="nucleotide sequence ID" value="NZ_CP138858.1"/>
</dbReference>
<proteinExistence type="predicted"/>
<reference evidence="1 2" key="1">
    <citation type="submission" date="2023-11" db="EMBL/GenBank/DDBJ databases">
        <title>Coraliomargarita sp. nov., isolated from marine algae.</title>
        <authorList>
            <person name="Lee J.K."/>
            <person name="Baek J.H."/>
            <person name="Kim J.M."/>
            <person name="Choi D.G."/>
            <person name="Jeon C.O."/>
        </authorList>
    </citation>
    <scope>NUCLEOTIDE SEQUENCE [LARGE SCALE GENOMIC DNA]</scope>
    <source>
        <strain evidence="1 2">J2-16</strain>
    </source>
</reference>
<gene>
    <name evidence="1" type="ORF">SH580_13745</name>
</gene>
<dbReference type="EMBL" id="CP138858">
    <property type="protein sequence ID" value="WPJ94494.1"/>
    <property type="molecule type" value="Genomic_DNA"/>
</dbReference>
<evidence type="ECO:0000313" key="1">
    <source>
        <dbReference type="EMBL" id="WPJ94494.1"/>
    </source>
</evidence>
<protein>
    <submittedName>
        <fullName evidence="1">Uncharacterized protein</fullName>
    </submittedName>
</protein>
<sequence>MHPHKGLLIAKVSKSLRNNRSKSDHFEAVLHSLLALQMLQLHGFPTQATS</sequence>
<organism evidence="1 2">
    <name type="scientific">Coraliomargarita algicola</name>
    <dbReference type="NCBI Taxonomy" id="3092156"/>
    <lineage>
        <taxon>Bacteria</taxon>
        <taxon>Pseudomonadati</taxon>
        <taxon>Verrucomicrobiota</taxon>
        <taxon>Opitutia</taxon>
        <taxon>Puniceicoccales</taxon>
        <taxon>Coraliomargaritaceae</taxon>
        <taxon>Coraliomargarita</taxon>
    </lineage>
</organism>